<feature type="binding site" evidence="11">
    <location>
        <begin position="23"/>
        <end position="30"/>
    </location>
    <ligand>
        <name>GTP</name>
        <dbReference type="ChEBI" id="CHEBI:37565"/>
    </ligand>
</feature>
<reference evidence="15 17" key="2">
    <citation type="submission" date="2018-03" db="EMBL/GenBank/DDBJ databases">
        <authorList>
            <person name="Fogelqvist J."/>
        </authorList>
    </citation>
    <scope>NUCLEOTIDE SEQUENCE [LARGE SCALE GENOMIC DNA]</scope>
</reference>
<keyword evidence="9" id="KW-0449">Lipoprotein</keyword>
<keyword evidence="15" id="KW-0496">Mitochondrion</keyword>
<evidence type="ECO:0000256" key="6">
    <source>
        <dbReference type="ARBA" id="ARBA00022927"/>
    </source>
</evidence>
<dbReference type="PROSITE" id="PS51417">
    <property type="entry name" value="ARF"/>
    <property type="match status" value="1"/>
</dbReference>
<sequence>MGLLSLLRKLKKTNKEVRILLLGLDNAGKTSCLKRLGDEEITHIMPTQGFNIKSLSQDGFKLNVWDIGGQKTIRPYWKNYYASTDALIYVIDSADRRRIEETGVELNTLLEQEELAGIPLLVLANKQDLMNAMPAFEIADALMLHSLRDRQWQIQGCSAKTGDGLQAGVSWVLSNIRQ</sequence>
<evidence type="ECO:0000256" key="8">
    <source>
        <dbReference type="ARBA" id="ARBA00023134"/>
    </source>
</evidence>
<dbReference type="CDD" id="cd04155">
    <property type="entry name" value="Arl3"/>
    <property type="match status" value="1"/>
</dbReference>
<dbReference type="PRINTS" id="PR00328">
    <property type="entry name" value="SAR1GTPBP"/>
</dbReference>
<organism evidence="14 16">
    <name type="scientific">Plasmodiophora brassicae</name>
    <name type="common">Clubroot disease agent</name>
    <dbReference type="NCBI Taxonomy" id="37360"/>
    <lineage>
        <taxon>Eukaryota</taxon>
        <taxon>Sar</taxon>
        <taxon>Rhizaria</taxon>
        <taxon>Endomyxa</taxon>
        <taxon>Phytomyxea</taxon>
        <taxon>Plasmodiophorida</taxon>
        <taxon>Plasmodiophoridae</taxon>
        <taxon>Plasmodiophora</taxon>
    </lineage>
</organism>
<keyword evidence="4" id="KW-0519">Myristate</keyword>
<dbReference type="GO" id="GO:0015031">
    <property type="term" value="P:protein transport"/>
    <property type="evidence" value="ECO:0007669"/>
    <property type="project" value="UniProtKB-KW"/>
</dbReference>
<evidence type="ECO:0000256" key="5">
    <source>
        <dbReference type="ARBA" id="ARBA00022741"/>
    </source>
</evidence>
<evidence type="ECO:0000256" key="10">
    <source>
        <dbReference type="ARBA" id="ARBA00040616"/>
    </source>
</evidence>
<gene>
    <name evidence="14" type="ORF">PBRA_005636</name>
    <name evidence="15" type="ORF">PLBR_LOCUS8227</name>
</gene>
<keyword evidence="12" id="KW-0479">Metal-binding</keyword>
<keyword evidence="3" id="KW-0813">Transport</keyword>
<name>A0A0G4IP52_PLABS</name>
<feature type="binding site" evidence="12">
    <location>
        <position position="47"/>
    </location>
    <ligand>
        <name>Mg(2+)</name>
        <dbReference type="ChEBI" id="CHEBI:18420"/>
    </ligand>
</feature>
<feature type="binding site" evidence="12">
    <location>
        <position position="30"/>
    </location>
    <ligand>
        <name>Mg(2+)</name>
        <dbReference type="ChEBI" id="CHEBI:18420"/>
    </ligand>
</feature>
<dbReference type="STRING" id="37360.A0A0G4IP52"/>
<dbReference type="InterPro" id="IPR006689">
    <property type="entry name" value="Small_GTPase_ARF/SAR"/>
</dbReference>
<keyword evidence="6" id="KW-0653">Protein transport</keyword>
<evidence type="ECO:0000256" key="9">
    <source>
        <dbReference type="ARBA" id="ARBA00023288"/>
    </source>
</evidence>
<dbReference type="Pfam" id="PF00025">
    <property type="entry name" value="Arf"/>
    <property type="match status" value="1"/>
</dbReference>
<evidence type="ECO:0000256" key="3">
    <source>
        <dbReference type="ARBA" id="ARBA00022448"/>
    </source>
</evidence>
<evidence type="ECO:0000313" key="14">
    <source>
        <dbReference type="EMBL" id="CEO97031.1"/>
    </source>
</evidence>
<comment type="subcellular location">
    <subcellularLocation>
        <location evidence="1">Golgi apparatus</location>
    </subcellularLocation>
</comment>
<evidence type="ECO:0000256" key="4">
    <source>
        <dbReference type="ARBA" id="ARBA00022707"/>
    </source>
</evidence>
<dbReference type="GO" id="GO:0003924">
    <property type="term" value="F:GTPase activity"/>
    <property type="evidence" value="ECO:0007669"/>
    <property type="project" value="InterPro"/>
</dbReference>
<dbReference type="SMART" id="SM00178">
    <property type="entry name" value="SAR"/>
    <property type="match status" value="1"/>
</dbReference>
<keyword evidence="12" id="KW-0460">Magnesium</keyword>
<dbReference type="GO" id="GO:0046872">
    <property type="term" value="F:metal ion binding"/>
    <property type="evidence" value="ECO:0007669"/>
    <property type="project" value="UniProtKB-KW"/>
</dbReference>
<keyword evidence="8 11" id="KW-0342">GTP-binding</keyword>
<dbReference type="AlphaFoldDB" id="A0A0G4IP52"/>
<dbReference type="InterPro" id="IPR044612">
    <property type="entry name" value="ARL2/3"/>
</dbReference>
<dbReference type="OrthoDB" id="2011769at2759"/>
<accession>A0A0G4IP52</accession>
<reference evidence="14 16" key="1">
    <citation type="submission" date="2015-02" db="EMBL/GenBank/DDBJ databases">
        <authorList>
            <person name="Chooi Y.-H."/>
        </authorList>
    </citation>
    <scope>NUCLEOTIDE SEQUENCE [LARGE SCALE GENOMIC DNA]</scope>
    <source>
        <strain evidence="14">E3</strain>
    </source>
</reference>
<evidence type="ECO:0000313" key="16">
    <source>
        <dbReference type="Proteomes" id="UP000039324"/>
    </source>
</evidence>
<keyword evidence="16" id="KW-1185">Reference proteome</keyword>
<protein>
    <recommendedName>
        <fullName evidence="10">ADP-ribosylation factor-like protein 3</fullName>
    </recommendedName>
</protein>
<dbReference type="Proteomes" id="UP000290189">
    <property type="component" value="Unassembled WGS sequence"/>
</dbReference>
<evidence type="ECO:0000256" key="2">
    <source>
        <dbReference type="ARBA" id="ARBA00010290"/>
    </source>
</evidence>
<evidence type="ECO:0000256" key="1">
    <source>
        <dbReference type="ARBA" id="ARBA00004555"/>
    </source>
</evidence>
<dbReference type="EMBL" id="CDSF01000078">
    <property type="protein sequence ID" value="CEO97031.1"/>
    <property type="molecule type" value="Genomic_DNA"/>
</dbReference>
<evidence type="ECO:0000313" key="17">
    <source>
        <dbReference type="Proteomes" id="UP000290189"/>
    </source>
</evidence>
<keyword evidence="5 11" id="KW-0547">Nucleotide-binding</keyword>
<keyword evidence="7" id="KW-0333">Golgi apparatus</keyword>
<feature type="binding site" evidence="11">
    <location>
        <begin position="125"/>
        <end position="128"/>
    </location>
    <ligand>
        <name>GTP</name>
        <dbReference type="ChEBI" id="CHEBI:37565"/>
    </ligand>
</feature>
<dbReference type="OMA" id="EGMEWVC"/>
<dbReference type="GO" id="GO:0005794">
    <property type="term" value="C:Golgi apparatus"/>
    <property type="evidence" value="ECO:0007669"/>
    <property type="project" value="UniProtKB-SubCell"/>
</dbReference>
<proteinExistence type="inferred from homology"/>
<geneLocation type="mitochondrion" evidence="15"/>
<dbReference type="SUPFAM" id="SSF52540">
    <property type="entry name" value="P-loop containing nucleoside triphosphate hydrolases"/>
    <property type="match status" value="1"/>
</dbReference>
<dbReference type="FunFam" id="3.40.50.300:FF:000281">
    <property type="entry name" value="ADP-ribosylation factor-like protein 3"/>
    <property type="match status" value="1"/>
</dbReference>
<dbReference type="NCBIfam" id="TIGR00231">
    <property type="entry name" value="small_GTP"/>
    <property type="match status" value="1"/>
</dbReference>
<comment type="similarity">
    <text evidence="2 13">Belongs to the small GTPase superfamily. Arf family.</text>
</comment>
<dbReference type="SMART" id="SM00177">
    <property type="entry name" value="ARF"/>
    <property type="match status" value="1"/>
</dbReference>
<dbReference type="InterPro" id="IPR005225">
    <property type="entry name" value="Small_GTP-bd"/>
</dbReference>
<evidence type="ECO:0000313" key="15">
    <source>
        <dbReference type="EMBL" id="SPR01012.1"/>
    </source>
</evidence>
<dbReference type="Proteomes" id="UP000039324">
    <property type="component" value="Unassembled WGS sequence"/>
</dbReference>
<dbReference type="EMBL" id="OVEO01000016">
    <property type="protein sequence ID" value="SPR01012.1"/>
    <property type="molecule type" value="Genomic_DNA"/>
</dbReference>
<dbReference type="GO" id="GO:0005525">
    <property type="term" value="F:GTP binding"/>
    <property type="evidence" value="ECO:0007669"/>
    <property type="project" value="UniProtKB-KW"/>
</dbReference>
<dbReference type="InterPro" id="IPR027417">
    <property type="entry name" value="P-loop_NTPase"/>
</dbReference>
<dbReference type="Gene3D" id="3.40.50.300">
    <property type="entry name" value="P-loop containing nucleotide triphosphate hydrolases"/>
    <property type="match status" value="1"/>
</dbReference>
<feature type="binding site" evidence="11">
    <location>
        <position position="69"/>
    </location>
    <ligand>
        <name>GTP</name>
        <dbReference type="ChEBI" id="CHEBI:37565"/>
    </ligand>
</feature>
<evidence type="ECO:0000256" key="11">
    <source>
        <dbReference type="PIRSR" id="PIRSR606689-1"/>
    </source>
</evidence>
<evidence type="ECO:0000256" key="12">
    <source>
        <dbReference type="PIRSR" id="PIRSR606689-2"/>
    </source>
</evidence>
<dbReference type="PANTHER" id="PTHR45697">
    <property type="entry name" value="ADP-RIBOSYLATION FACTOR-LIKE PROTEIN 2-RELATED"/>
    <property type="match status" value="1"/>
</dbReference>
<evidence type="ECO:0000256" key="13">
    <source>
        <dbReference type="RuleBase" id="RU003925"/>
    </source>
</evidence>
<evidence type="ECO:0000256" key="7">
    <source>
        <dbReference type="ARBA" id="ARBA00023034"/>
    </source>
</evidence>